<dbReference type="InterPro" id="IPR029063">
    <property type="entry name" value="SAM-dependent_MTases_sf"/>
</dbReference>
<feature type="binding site" evidence="6">
    <location>
        <position position="79"/>
    </location>
    <ligand>
        <name>S-adenosyl-L-methionine</name>
        <dbReference type="ChEBI" id="CHEBI:59789"/>
    </ligand>
</feature>
<dbReference type="AlphaFoldDB" id="A0A085TWS1"/>
<dbReference type="Proteomes" id="UP000028607">
    <property type="component" value="Unassembled WGS sequence"/>
</dbReference>
<dbReference type="Gene3D" id="3.40.50.150">
    <property type="entry name" value="Vaccinia Virus protein VP39"/>
    <property type="match status" value="1"/>
</dbReference>
<dbReference type="PANTHER" id="PTHR31760:SF0">
    <property type="entry name" value="S-ADENOSYL-L-METHIONINE-DEPENDENT METHYLTRANSFERASES SUPERFAMILY PROTEIN"/>
    <property type="match status" value="1"/>
</dbReference>
<comment type="function">
    <text evidence="6">Specifically methylates the N7 position of guanine in position 527 of 16S rRNA.</text>
</comment>
<dbReference type="EMBL" id="AQRC01000006">
    <property type="protein sequence ID" value="KFE35168.1"/>
    <property type="molecule type" value="Genomic_DNA"/>
</dbReference>
<dbReference type="PATRIC" id="fig|1317124.6.peg.1896"/>
<dbReference type="OrthoDB" id="9808773at2"/>
<dbReference type="Pfam" id="PF02527">
    <property type="entry name" value="GidB"/>
    <property type="match status" value="1"/>
</dbReference>
<comment type="catalytic activity">
    <reaction evidence="6">
        <text>guanosine(527) in 16S rRNA + S-adenosyl-L-methionine = N(7)-methylguanosine(527) in 16S rRNA + S-adenosyl-L-homocysteine</text>
        <dbReference type="Rhea" id="RHEA:42732"/>
        <dbReference type="Rhea" id="RHEA-COMP:10209"/>
        <dbReference type="Rhea" id="RHEA-COMP:10210"/>
        <dbReference type="ChEBI" id="CHEBI:57856"/>
        <dbReference type="ChEBI" id="CHEBI:59789"/>
        <dbReference type="ChEBI" id="CHEBI:74269"/>
        <dbReference type="ChEBI" id="CHEBI:74480"/>
        <dbReference type="EC" id="2.1.1.170"/>
    </reaction>
</comment>
<accession>A0A085TWS1</accession>
<feature type="binding site" evidence="6">
    <location>
        <position position="74"/>
    </location>
    <ligand>
        <name>S-adenosyl-L-methionine</name>
        <dbReference type="ChEBI" id="CHEBI:59789"/>
    </ligand>
</feature>
<dbReference type="PIRSF" id="PIRSF003078">
    <property type="entry name" value="GidB"/>
    <property type="match status" value="1"/>
</dbReference>
<evidence type="ECO:0000256" key="6">
    <source>
        <dbReference type="HAMAP-Rule" id="MF_00074"/>
    </source>
</evidence>
<dbReference type="RefSeq" id="WP_038145695.1">
    <property type="nucleotide sequence ID" value="NZ_AQRC01000006.1"/>
</dbReference>
<feature type="binding site" evidence="6">
    <location>
        <begin position="128"/>
        <end position="129"/>
    </location>
    <ligand>
        <name>S-adenosyl-L-methionine</name>
        <dbReference type="ChEBI" id="CHEBI:59789"/>
    </ligand>
</feature>
<dbReference type="SUPFAM" id="SSF53335">
    <property type="entry name" value="S-adenosyl-L-methionine-dependent methyltransferases"/>
    <property type="match status" value="1"/>
</dbReference>
<dbReference type="PANTHER" id="PTHR31760">
    <property type="entry name" value="S-ADENOSYL-L-METHIONINE-DEPENDENT METHYLTRANSFERASES SUPERFAMILY PROTEIN"/>
    <property type="match status" value="1"/>
</dbReference>
<comment type="caution">
    <text evidence="7">The sequence shown here is derived from an EMBL/GenBank/DDBJ whole genome shotgun (WGS) entry which is preliminary data.</text>
</comment>
<evidence type="ECO:0000256" key="5">
    <source>
        <dbReference type="ARBA" id="ARBA00022691"/>
    </source>
</evidence>
<gene>
    <name evidence="7" type="primary">gidB</name>
    <name evidence="6" type="synonym">rsmG</name>
    <name evidence="7" type="ORF">DW2_09341</name>
</gene>
<organism evidence="7 8">
    <name type="scientific">Thioclava atlantica</name>
    <dbReference type="NCBI Taxonomy" id="1317124"/>
    <lineage>
        <taxon>Bacteria</taxon>
        <taxon>Pseudomonadati</taxon>
        <taxon>Pseudomonadota</taxon>
        <taxon>Alphaproteobacteria</taxon>
        <taxon>Rhodobacterales</taxon>
        <taxon>Paracoccaceae</taxon>
        <taxon>Thioclava</taxon>
    </lineage>
</organism>
<evidence type="ECO:0000313" key="8">
    <source>
        <dbReference type="Proteomes" id="UP000028607"/>
    </source>
</evidence>
<protein>
    <recommendedName>
        <fullName evidence="6">Ribosomal RNA small subunit methyltransferase G</fullName>
        <ecNumber evidence="6">2.1.1.170</ecNumber>
    </recommendedName>
    <alternativeName>
        <fullName evidence="6">16S rRNA 7-methylguanosine methyltransferase</fullName>
        <shortName evidence="6">16S rRNA m7G methyltransferase</shortName>
    </alternativeName>
</protein>
<reference evidence="7 8" key="2">
    <citation type="journal article" date="2015" name="Antonie Van Leeuwenhoek">
        <title>Thioclava indica sp. nov., isolated from surface seawater of the Indian Ocean.</title>
        <authorList>
            <person name="Liu Y."/>
            <person name="Lai Q."/>
            <person name="Du J."/>
            <person name="Xu H."/>
            <person name="Jiang L."/>
            <person name="Shao Z."/>
        </authorList>
    </citation>
    <scope>NUCLEOTIDE SEQUENCE [LARGE SCALE GENOMIC DNA]</scope>
    <source>
        <strain evidence="7 8">13D2W-2</strain>
    </source>
</reference>
<keyword evidence="8" id="KW-1185">Reference proteome</keyword>
<sequence length="209" mass="23143">MSRAEAERFQTLFDVSRETLERLGRYEELLKKWNPAINLVSKSTLDEVWSRHFIDSAQLFNLAPAEAKTWADLGAGGGFPGLVIAILAKENAPDLEVVLVESDRRKSAFLASVSRELELKTRVLAKRIEEIAPLHADVLSARALAALQDLLGFAERHLRPGGVALFPKGARWQEELALARQSWSFDCEASPSLSDPNSIVLKINGAQRV</sequence>
<evidence type="ECO:0000256" key="2">
    <source>
        <dbReference type="ARBA" id="ARBA00022552"/>
    </source>
</evidence>
<name>A0A085TWS1_9RHOB</name>
<keyword evidence="5 6" id="KW-0949">S-adenosyl-L-methionine</keyword>
<reference evidence="8" key="1">
    <citation type="submission" date="2013-04" db="EMBL/GenBank/DDBJ databases">
        <title>Thioclava sp. 13D2W-2 Genome Sequencing.</title>
        <authorList>
            <person name="Lai Q."/>
            <person name="Li G."/>
            <person name="Shao Z."/>
        </authorList>
    </citation>
    <scope>NUCLEOTIDE SEQUENCE [LARGE SCALE GENOMIC DNA]</scope>
    <source>
        <strain evidence="8">13D2W-2</strain>
    </source>
</reference>
<dbReference type="GO" id="GO:0005829">
    <property type="term" value="C:cytosol"/>
    <property type="evidence" value="ECO:0007669"/>
    <property type="project" value="TreeGrafter"/>
</dbReference>
<dbReference type="NCBIfam" id="TIGR00138">
    <property type="entry name" value="rsmG_gidB"/>
    <property type="match status" value="1"/>
</dbReference>
<keyword evidence="1 6" id="KW-0963">Cytoplasm</keyword>
<dbReference type="STRING" id="1317124.DW2_09341"/>
<feature type="binding site" evidence="6">
    <location>
        <position position="142"/>
    </location>
    <ligand>
        <name>S-adenosyl-L-methionine</name>
        <dbReference type="ChEBI" id="CHEBI:59789"/>
    </ligand>
</feature>
<keyword evidence="3 6" id="KW-0489">Methyltransferase</keyword>
<keyword evidence="4 6" id="KW-0808">Transferase</keyword>
<keyword evidence="2 6" id="KW-0698">rRNA processing</keyword>
<dbReference type="HAMAP" id="MF_00074">
    <property type="entry name" value="16SrRNA_methyltr_G"/>
    <property type="match status" value="1"/>
</dbReference>
<comment type="caution">
    <text evidence="6">Lacks conserved residue(s) required for the propagation of feature annotation.</text>
</comment>
<evidence type="ECO:0000256" key="1">
    <source>
        <dbReference type="ARBA" id="ARBA00022490"/>
    </source>
</evidence>
<comment type="subcellular location">
    <subcellularLocation>
        <location evidence="6">Cytoplasm</location>
    </subcellularLocation>
</comment>
<dbReference type="eggNOG" id="COG0357">
    <property type="taxonomic scope" value="Bacteria"/>
</dbReference>
<evidence type="ECO:0000256" key="4">
    <source>
        <dbReference type="ARBA" id="ARBA00022679"/>
    </source>
</evidence>
<proteinExistence type="inferred from homology"/>
<evidence type="ECO:0000256" key="3">
    <source>
        <dbReference type="ARBA" id="ARBA00022603"/>
    </source>
</evidence>
<dbReference type="EC" id="2.1.1.170" evidence="6"/>
<dbReference type="InterPro" id="IPR003682">
    <property type="entry name" value="rRNA_ssu_MeTfrase_G"/>
</dbReference>
<evidence type="ECO:0000313" key="7">
    <source>
        <dbReference type="EMBL" id="KFE35168.1"/>
    </source>
</evidence>
<comment type="similarity">
    <text evidence="6">Belongs to the methyltransferase superfamily. RNA methyltransferase RsmG family.</text>
</comment>
<dbReference type="GO" id="GO:0070043">
    <property type="term" value="F:rRNA (guanine-N7-)-methyltransferase activity"/>
    <property type="evidence" value="ECO:0007669"/>
    <property type="project" value="UniProtKB-UniRule"/>
</dbReference>